<organism evidence="1">
    <name type="scientific">Klebsiella pneumoniae</name>
    <dbReference type="NCBI Taxonomy" id="573"/>
    <lineage>
        <taxon>Bacteria</taxon>
        <taxon>Pseudomonadati</taxon>
        <taxon>Pseudomonadota</taxon>
        <taxon>Gammaproteobacteria</taxon>
        <taxon>Enterobacterales</taxon>
        <taxon>Enterobacteriaceae</taxon>
        <taxon>Klebsiella/Raoultella group</taxon>
        <taxon>Klebsiella</taxon>
        <taxon>Klebsiella pneumoniae complex</taxon>
    </lineage>
</organism>
<dbReference type="EMBL" id="UGMG01000002">
    <property type="protein sequence ID" value="STX11426.1"/>
    <property type="molecule type" value="Genomic_DNA"/>
</dbReference>
<protein>
    <submittedName>
        <fullName evidence="1">Uncharacterized protein</fullName>
    </submittedName>
</protein>
<gene>
    <name evidence="1" type="ORF">KP64477b_00155</name>
    <name evidence="2" type="ORF">NCTC11679_05883</name>
</gene>
<evidence type="ECO:0000313" key="3">
    <source>
        <dbReference type="Proteomes" id="UP000255239"/>
    </source>
</evidence>
<dbReference type="AlphaFoldDB" id="A0A218N5K3"/>
<evidence type="ECO:0000313" key="2">
    <source>
        <dbReference type="EMBL" id="STX11426.1"/>
    </source>
</evidence>
<proteinExistence type="predicted"/>
<sequence>MLSRFVPLYVPGAYLWLSVCKKKYLNLVYEHLNQKSNLTGLYDR</sequence>
<evidence type="ECO:0000313" key="1">
    <source>
        <dbReference type="EMBL" id="ASF81483.1"/>
    </source>
</evidence>
<keyword evidence="1" id="KW-0614">Plasmid</keyword>
<reference evidence="1" key="1">
    <citation type="submission" date="2017-05" db="EMBL/GenBank/DDBJ databases">
        <authorList>
            <person name="Song R."/>
            <person name="Chenine A.L."/>
            <person name="Ruprecht R.M."/>
        </authorList>
    </citation>
    <scope>NUCLEOTIDE SEQUENCE</scope>
    <source>
        <strain evidence="1">A64477</strain>
        <plasmid evidence="1">pKP64477b</plasmid>
    </source>
</reference>
<dbReference type="EMBL" id="MF150122">
    <property type="protein sequence ID" value="ASF81483.1"/>
    <property type="molecule type" value="Genomic_DNA"/>
</dbReference>
<reference evidence="2 3" key="2">
    <citation type="submission" date="2018-06" db="EMBL/GenBank/DDBJ databases">
        <authorList>
            <consortium name="Pathogen Informatics"/>
            <person name="Doyle S."/>
        </authorList>
    </citation>
    <scope>NUCLEOTIDE SEQUENCE [LARGE SCALE GENOMIC DNA]</scope>
    <source>
        <strain evidence="2 3">NCTC11679</strain>
    </source>
</reference>
<accession>A0A218N5K3</accession>
<dbReference type="Proteomes" id="UP000255239">
    <property type="component" value="Unassembled WGS sequence"/>
</dbReference>
<geneLocation type="plasmid" evidence="1">
    <name>pKP64477b</name>
</geneLocation>
<name>A0A218N5K3_KLEPN</name>